<keyword evidence="2" id="KW-0812">Transmembrane</keyword>
<dbReference type="AlphaFoldDB" id="A0ABD5YGW6"/>
<dbReference type="EMBL" id="JBHSZZ010000039">
    <property type="protein sequence ID" value="MFC7187301.1"/>
    <property type="molecule type" value="Genomic_DNA"/>
</dbReference>
<comment type="caution">
    <text evidence="3">The sequence shown here is derived from an EMBL/GenBank/DDBJ whole genome shotgun (WGS) entry which is preliminary data.</text>
</comment>
<gene>
    <name evidence="3" type="ORF">ACFQMK_10450</name>
</gene>
<sequence length="337" mass="35143">MRDVEEERDPVEAADEERDLYGISSWERRSLLDSASVGIYWLAVRVGQALLVLLAVLIFVAVGGLGIVREPLIGVLTALSALPALALAGYVWQSDVTTSEPLSLLAATFILGVLTAGFAAVVNSVSQPVFTALGGLGMVLFFYLIVGPVEESVKLLAVRLYAYNDDRFAAVIDGAVYGAVAGLGFATIENAIYISGAVGEVGGLSLGLDLIGVGSDITATRALAGPGHVVYSSFAGYYLGLAKFNPENHGPIIVKGLIVAALIHATYNATVGLGSGLIQAATGLPQLAAFFVYVVLYVGGFGYLLYRKIQRYNDAHGAAHASETTDGEDPGVDLGTE</sequence>
<keyword evidence="2" id="KW-1133">Transmembrane helix</keyword>
<organism evidence="3 4">
    <name type="scientific">Halorubrum yunnanense</name>
    <dbReference type="NCBI Taxonomy" id="1526162"/>
    <lineage>
        <taxon>Archaea</taxon>
        <taxon>Methanobacteriati</taxon>
        <taxon>Methanobacteriota</taxon>
        <taxon>Stenosarchaea group</taxon>
        <taxon>Halobacteria</taxon>
        <taxon>Halobacteriales</taxon>
        <taxon>Haloferacaceae</taxon>
        <taxon>Halorubrum</taxon>
    </lineage>
</organism>
<feature type="transmembrane region" description="Helical" evidence="2">
    <location>
        <begin position="72"/>
        <end position="92"/>
    </location>
</feature>
<feature type="transmembrane region" description="Helical" evidence="2">
    <location>
        <begin position="168"/>
        <end position="188"/>
    </location>
</feature>
<keyword evidence="4" id="KW-1185">Reference proteome</keyword>
<dbReference type="Proteomes" id="UP001596390">
    <property type="component" value="Unassembled WGS sequence"/>
</dbReference>
<dbReference type="PANTHER" id="PTHR36844">
    <property type="entry name" value="PROTEASE PRSW"/>
    <property type="match status" value="1"/>
</dbReference>
<feature type="transmembrane region" description="Helical" evidence="2">
    <location>
        <begin position="287"/>
        <end position="306"/>
    </location>
</feature>
<name>A0ABD5YGW6_9EURY</name>
<evidence type="ECO:0000313" key="4">
    <source>
        <dbReference type="Proteomes" id="UP001596390"/>
    </source>
</evidence>
<feature type="transmembrane region" description="Helical" evidence="2">
    <location>
        <begin position="39"/>
        <end position="65"/>
    </location>
</feature>
<evidence type="ECO:0000256" key="2">
    <source>
        <dbReference type="SAM" id="Phobius"/>
    </source>
</evidence>
<feature type="region of interest" description="Disordered" evidence="1">
    <location>
        <begin position="318"/>
        <end position="337"/>
    </location>
</feature>
<dbReference type="PANTHER" id="PTHR36844:SF1">
    <property type="entry name" value="PROTEASE PRSW"/>
    <property type="match status" value="1"/>
</dbReference>
<keyword evidence="3" id="KW-0482">Metalloprotease</keyword>
<evidence type="ECO:0000256" key="1">
    <source>
        <dbReference type="SAM" id="MobiDB-lite"/>
    </source>
</evidence>
<evidence type="ECO:0000313" key="3">
    <source>
        <dbReference type="EMBL" id="MFC7187301.1"/>
    </source>
</evidence>
<keyword evidence="2" id="KW-0472">Membrane</keyword>
<keyword evidence="3" id="KW-0645">Protease</keyword>
<dbReference type="GO" id="GO:0008237">
    <property type="term" value="F:metallopeptidase activity"/>
    <property type="evidence" value="ECO:0007669"/>
    <property type="project" value="UniProtKB-KW"/>
</dbReference>
<keyword evidence="3" id="KW-0378">Hydrolase</keyword>
<proteinExistence type="predicted"/>
<feature type="transmembrane region" description="Helical" evidence="2">
    <location>
        <begin position="257"/>
        <end position="281"/>
    </location>
</feature>
<feature type="transmembrane region" description="Helical" evidence="2">
    <location>
        <begin position="129"/>
        <end position="148"/>
    </location>
</feature>
<dbReference type="Pfam" id="PF13367">
    <property type="entry name" value="PrsW-protease"/>
    <property type="match status" value="1"/>
</dbReference>
<protein>
    <submittedName>
        <fullName evidence="3">PrsW family intramembrane metalloprotease</fullName>
    </submittedName>
</protein>
<accession>A0ABD5YGW6</accession>
<dbReference type="InterPro" id="IPR026898">
    <property type="entry name" value="PrsW"/>
</dbReference>
<feature type="transmembrane region" description="Helical" evidence="2">
    <location>
        <begin position="104"/>
        <end position="122"/>
    </location>
</feature>
<reference evidence="3 4" key="1">
    <citation type="journal article" date="2019" name="Int. J. Syst. Evol. Microbiol.">
        <title>The Global Catalogue of Microorganisms (GCM) 10K type strain sequencing project: providing services to taxonomists for standard genome sequencing and annotation.</title>
        <authorList>
            <consortium name="The Broad Institute Genomics Platform"/>
            <consortium name="The Broad Institute Genome Sequencing Center for Infectious Disease"/>
            <person name="Wu L."/>
            <person name="Ma J."/>
        </authorList>
    </citation>
    <scope>NUCLEOTIDE SEQUENCE [LARGE SCALE GENOMIC DNA]</scope>
    <source>
        <strain evidence="3 4">Q85</strain>
    </source>
</reference>
<feature type="compositionally biased region" description="Acidic residues" evidence="1">
    <location>
        <begin position="325"/>
        <end position="337"/>
    </location>
</feature>
<dbReference type="RefSeq" id="WP_267664525.1">
    <property type="nucleotide sequence ID" value="NZ_JAODIX010000039.1"/>
</dbReference>